<sequence length="335" mass="39619">MKFLKFVSIIFIPLTFAINLDCIFDYQRSDFLGEIYFCNVTNNFTITAPETFITSVNGTHLPTLDNSYVQEFYSKNHIVNFMPYGLTKFFPNLAEISILNAEMKEIHQKDFQQYPNLVGFNLTNNNITRIEKDLFKFNPDMSFFAIWHNPIKEIHPKVFDQFYDVFDRPFWFEINYDNCTGDDKYIHESEIQKNILKCKPQHYFELSDDKKIDLEEIDENIEKYKKKINKINLDIAELKNEIFVLVIFIPLTFAINLDCIFDYQRSDFLGEIYFCNVTNNFTITAPETFITSVNGTHLPTLDNSYVQEFYSKNHIVNFMPYGLTKFFPNLAEISF</sequence>
<feature type="chain" id="PRO_5039907467" description="Leucine rich repeat protein" evidence="2">
    <location>
        <begin position="18"/>
        <end position="335"/>
    </location>
</feature>
<feature type="coiled-coil region" evidence="1">
    <location>
        <begin position="207"/>
        <end position="241"/>
    </location>
</feature>
<protein>
    <recommendedName>
        <fullName evidence="5">Leucine rich repeat protein</fullName>
    </recommendedName>
</protein>
<evidence type="ECO:0000256" key="1">
    <source>
        <dbReference type="SAM" id="Coils"/>
    </source>
</evidence>
<dbReference type="EMBL" id="JADBJN010000004">
    <property type="protein sequence ID" value="KAG5669435.1"/>
    <property type="molecule type" value="Genomic_DNA"/>
</dbReference>
<dbReference type="Gene3D" id="3.80.10.10">
    <property type="entry name" value="Ribonuclease Inhibitor"/>
    <property type="match status" value="1"/>
</dbReference>
<dbReference type="OrthoDB" id="676979at2759"/>
<keyword evidence="2" id="KW-0732">Signal</keyword>
<gene>
    <name evidence="3" type="ORF">PVAND_017322</name>
</gene>
<keyword evidence="1" id="KW-0175">Coiled coil</keyword>
<feature type="signal peptide" evidence="2">
    <location>
        <begin position="1"/>
        <end position="17"/>
    </location>
</feature>
<organism evidence="3 4">
    <name type="scientific">Polypedilum vanderplanki</name>
    <name type="common">Sleeping chironomid midge</name>
    <dbReference type="NCBI Taxonomy" id="319348"/>
    <lineage>
        <taxon>Eukaryota</taxon>
        <taxon>Metazoa</taxon>
        <taxon>Ecdysozoa</taxon>
        <taxon>Arthropoda</taxon>
        <taxon>Hexapoda</taxon>
        <taxon>Insecta</taxon>
        <taxon>Pterygota</taxon>
        <taxon>Neoptera</taxon>
        <taxon>Endopterygota</taxon>
        <taxon>Diptera</taxon>
        <taxon>Nematocera</taxon>
        <taxon>Chironomoidea</taxon>
        <taxon>Chironomidae</taxon>
        <taxon>Chironominae</taxon>
        <taxon>Polypedilum</taxon>
        <taxon>Polypedilum</taxon>
    </lineage>
</organism>
<evidence type="ECO:0000313" key="3">
    <source>
        <dbReference type="EMBL" id="KAG5669435.1"/>
    </source>
</evidence>
<dbReference type="Proteomes" id="UP001107558">
    <property type="component" value="Chromosome 4"/>
</dbReference>
<comment type="caution">
    <text evidence="3">The sequence shown here is derived from an EMBL/GenBank/DDBJ whole genome shotgun (WGS) entry which is preliminary data.</text>
</comment>
<evidence type="ECO:0008006" key="5">
    <source>
        <dbReference type="Google" id="ProtNLM"/>
    </source>
</evidence>
<dbReference type="AlphaFoldDB" id="A0A9J6BIQ5"/>
<reference evidence="3" key="1">
    <citation type="submission" date="2021-03" db="EMBL/GenBank/DDBJ databases">
        <title>Chromosome level genome of the anhydrobiotic midge Polypedilum vanderplanki.</title>
        <authorList>
            <person name="Yoshida Y."/>
            <person name="Kikawada T."/>
            <person name="Gusev O."/>
        </authorList>
    </citation>
    <scope>NUCLEOTIDE SEQUENCE</scope>
    <source>
        <strain evidence="3">NIAS01</strain>
        <tissue evidence="3">Whole body or cell culture</tissue>
    </source>
</reference>
<evidence type="ECO:0000256" key="2">
    <source>
        <dbReference type="SAM" id="SignalP"/>
    </source>
</evidence>
<name>A0A9J6BIQ5_POLVA</name>
<dbReference type="SUPFAM" id="SSF52058">
    <property type="entry name" value="L domain-like"/>
    <property type="match status" value="1"/>
</dbReference>
<accession>A0A9J6BIQ5</accession>
<keyword evidence="4" id="KW-1185">Reference proteome</keyword>
<evidence type="ECO:0000313" key="4">
    <source>
        <dbReference type="Proteomes" id="UP001107558"/>
    </source>
</evidence>
<dbReference type="InterPro" id="IPR032675">
    <property type="entry name" value="LRR_dom_sf"/>
</dbReference>
<proteinExistence type="predicted"/>